<name>A0A3D9HM34_9FLAO</name>
<accession>A0A3D9HM34</accession>
<dbReference type="EMBL" id="QRDX01000001">
    <property type="protein sequence ID" value="RED50557.1"/>
    <property type="molecule type" value="Genomic_DNA"/>
</dbReference>
<dbReference type="Proteomes" id="UP000256629">
    <property type="component" value="Unassembled WGS sequence"/>
</dbReference>
<dbReference type="PROSITE" id="PS50932">
    <property type="entry name" value="HTH_LACI_2"/>
    <property type="match status" value="1"/>
</dbReference>
<dbReference type="CDD" id="cd01392">
    <property type="entry name" value="HTH_LacI"/>
    <property type="match status" value="1"/>
</dbReference>
<dbReference type="OrthoDB" id="9768806at2"/>
<dbReference type="InterPro" id="IPR028082">
    <property type="entry name" value="Peripla_BP_I"/>
</dbReference>
<dbReference type="GO" id="GO:0000976">
    <property type="term" value="F:transcription cis-regulatory region binding"/>
    <property type="evidence" value="ECO:0007669"/>
    <property type="project" value="TreeGrafter"/>
</dbReference>
<evidence type="ECO:0000259" key="4">
    <source>
        <dbReference type="PROSITE" id="PS50932"/>
    </source>
</evidence>
<organism evidence="5 6">
    <name type="scientific">Seonamhaeicola aphaedonensis</name>
    <dbReference type="NCBI Taxonomy" id="1461338"/>
    <lineage>
        <taxon>Bacteria</taxon>
        <taxon>Pseudomonadati</taxon>
        <taxon>Bacteroidota</taxon>
        <taxon>Flavobacteriia</taxon>
        <taxon>Flavobacteriales</taxon>
        <taxon>Flavobacteriaceae</taxon>
    </lineage>
</organism>
<protein>
    <submittedName>
        <fullName evidence="5">LacI family transcriptional regulator</fullName>
    </submittedName>
</protein>
<gene>
    <name evidence="5" type="ORF">DFQ02_101591</name>
</gene>
<dbReference type="Pfam" id="PF13377">
    <property type="entry name" value="Peripla_BP_3"/>
    <property type="match status" value="1"/>
</dbReference>
<reference evidence="5 6" key="1">
    <citation type="submission" date="2018-07" db="EMBL/GenBank/DDBJ databases">
        <title>Genomic Encyclopedia of Type Strains, Phase III (KMG-III): the genomes of soil and plant-associated and newly described type strains.</title>
        <authorList>
            <person name="Whitman W."/>
        </authorList>
    </citation>
    <scope>NUCLEOTIDE SEQUENCE [LARGE SCALE GENOMIC DNA]</scope>
    <source>
        <strain evidence="5 6">CECT 8487</strain>
    </source>
</reference>
<evidence type="ECO:0000256" key="2">
    <source>
        <dbReference type="ARBA" id="ARBA00023125"/>
    </source>
</evidence>
<dbReference type="SUPFAM" id="SSF53822">
    <property type="entry name" value="Periplasmic binding protein-like I"/>
    <property type="match status" value="1"/>
</dbReference>
<dbReference type="Gene3D" id="1.10.260.40">
    <property type="entry name" value="lambda repressor-like DNA-binding domains"/>
    <property type="match status" value="1"/>
</dbReference>
<dbReference type="InterPro" id="IPR010982">
    <property type="entry name" value="Lambda_DNA-bd_dom_sf"/>
</dbReference>
<keyword evidence="1" id="KW-0805">Transcription regulation</keyword>
<keyword evidence="3" id="KW-0804">Transcription</keyword>
<dbReference type="GO" id="GO:0003700">
    <property type="term" value="F:DNA-binding transcription factor activity"/>
    <property type="evidence" value="ECO:0007669"/>
    <property type="project" value="TreeGrafter"/>
</dbReference>
<dbReference type="RefSeq" id="WP_116039475.1">
    <property type="nucleotide sequence ID" value="NZ_QRDX01000001.1"/>
</dbReference>
<sequence length="339" mass="38105">MKKRITLKHIANQFDVSIATVSKALSDSYEISAKTKEKIQQYAKEHHYKPNSVALSLLNKKTKTIGVIIPNIMNNFFAKVFVGIEEKATEKGYSLISCISNESYEKEVKTMELLKNGTLDGFILSLAEETQEKEQYQHLKNTINEGVPMVLFDRVTDEIACDKVIVDDFEGARNATNHLIKTGCKRIALISVIDNLSVGKLRAKGYEKALTDNNITIDPKLIVKIGKREDFETAMKIVLADKSIDGLLCLEESSAVQSLEIVKRMGYHMPNEMSIICFTNGKLPQYVTPRITTISQHGKYIGEMAAKILIDRLEGEIDAPFQTKVIKTSLIERESTKRI</sequence>
<dbReference type="AlphaFoldDB" id="A0A3D9HM34"/>
<dbReference type="PANTHER" id="PTHR30146:SF109">
    <property type="entry name" value="HTH-TYPE TRANSCRIPTIONAL REGULATOR GALS"/>
    <property type="match status" value="1"/>
</dbReference>
<dbReference type="CDD" id="cd06267">
    <property type="entry name" value="PBP1_LacI_sugar_binding-like"/>
    <property type="match status" value="1"/>
</dbReference>
<dbReference type="InterPro" id="IPR000843">
    <property type="entry name" value="HTH_LacI"/>
</dbReference>
<dbReference type="Pfam" id="PF00356">
    <property type="entry name" value="LacI"/>
    <property type="match status" value="1"/>
</dbReference>
<evidence type="ECO:0000313" key="6">
    <source>
        <dbReference type="Proteomes" id="UP000256629"/>
    </source>
</evidence>
<feature type="domain" description="HTH lacI-type" evidence="4">
    <location>
        <begin position="5"/>
        <end position="59"/>
    </location>
</feature>
<evidence type="ECO:0000313" key="5">
    <source>
        <dbReference type="EMBL" id="RED50557.1"/>
    </source>
</evidence>
<evidence type="ECO:0000256" key="1">
    <source>
        <dbReference type="ARBA" id="ARBA00023015"/>
    </source>
</evidence>
<comment type="caution">
    <text evidence="5">The sequence shown here is derived from an EMBL/GenBank/DDBJ whole genome shotgun (WGS) entry which is preliminary data.</text>
</comment>
<dbReference type="InterPro" id="IPR046335">
    <property type="entry name" value="LacI/GalR-like_sensor"/>
</dbReference>
<keyword evidence="2" id="KW-0238">DNA-binding</keyword>
<dbReference type="SMART" id="SM00354">
    <property type="entry name" value="HTH_LACI"/>
    <property type="match status" value="1"/>
</dbReference>
<proteinExistence type="predicted"/>
<dbReference type="SUPFAM" id="SSF47413">
    <property type="entry name" value="lambda repressor-like DNA-binding domains"/>
    <property type="match status" value="1"/>
</dbReference>
<dbReference type="PANTHER" id="PTHR30146">
    <property type="entry name" value="LACI-RELATED TRANSCRIPTIONAL REPRESSOR"/>
    <property type="match status" value="1"/>
</dbReference>
<dbReference type="Gene3D" id="3.40.50.2300">
    <property type="match status" value="2"/>
</dbReference>
<keyword evidence="6" id="KW-1185">Reference proteome</keyword>
<evidence type="ECO:0000256" key="3">
    <source>
        <dbReference type="ARBA" id="ARBA00023163"/>
    </source>
</evidence>